<keyword evidence="4" id="KW-0460">Magnesium</keyword>
<keyword evidence="7" id="KW-1185">Reference proteome</keyword>
<sequence length="251" mass="28992">MRLIINGDDFGITKGVSEGIIKCIKTGVMGDTTAMANMPFFEEAIDMAKNEGIDKMGIHLTLTCGKPVLQKDEVKSICDENGNFYRKPDLIPSNIDIKEVERELRAQIKKFQDTGMKLNHIDGHHHFYAYNKYVFNLVIKLAKELNVPMRCPLNDMKYILDENNIKCPDYFDNSFYLKNISLEYLIDRLGKLKKEYDVVEFMAHPSVNGEEIKDISSYNMIREKELEILTSKEIKEYVLKNNIKIISFSDL</sequence>
<dbReference type="RefSeq" id="WP_221861482.1">
    <property type="nucleotide sequence ID" value="NZ_JAIKTU010000009.1"/>
</dbReference>
<dbReference type="PANTHER" id="PTHR31609:SF1">
    <property type="entry name" value="CARBOHYDRATE DEACETYLASE"/>
    <property type="match status" value="1"/>
</dbReference>
<proteinExistence type="predicted"/>
<name>A0ABS7KZL9_CLOSR</name>
<dbReference type="Pfam" id="PF04794">
    <property type="entry name" value="YdjC"/>
    <property type="match status" value="1"/>
</dbReference>
<protein>
    <submittedName>
        <fullName evidence="6">Carbohydrate deacetylase</fullName>
    </submittedName>
</protein>
<gene>
    <name evidence="6" type="ORF">K5V21_12235</name>
</gene>
<evidence type="ECO:0000256" key="3">
    <source>
        <dbReference type="ARBA" id="ARBA00022801"/>
    </source>
</evidence>
<evidence type="ECO:0000313" key="6">
    <source>
        <dbReference type="EMBL" id="MBY0756214.1"/>
    </source>
</evidence>
<keyword evidence="2" id="KW-0479">Metal-binding</keyword>
<evidence type="ECO:0000256" key="4">
    <source>
        <dbReference type="ARBA" id="ARBA00022842"/>
    </source>
</evidence>
<evidence type="ECO:0000256" key="1">
    <source>
        <dbReference type="ARBA" id="ARBA00001946"/>
    </source>
</evidence>
<evidence type="ECO:0000313" key="7">
    <source>
        <dbReference type="Proteomes" id="UP001299068"/>
    </source>
</evidence>
<keyword evidence="5" id="KW-0119">Carbohydrate metabolism</keyword>
<dbReference type="SUPFAM" id="SSF88713">
    <property type="entry name" value="Glycoside hydrolase/deacetylase"/>
    <property type="match status" value="1"/>
</dbReference>
<dbReference type="PANTHER" id="PTHR31609">
    <property type="entry name" value="YDJC DEACETYLASE FAMILY MEMBER"/>
    <property type="match status" value="1"/>
</dbReference>
<reference evidence="6 7" key="1">
    <citation type="journal article" date="2021" name="Cell Host Microbe">
        <title>in vivo commensal control of Clostridioides difficile virulence.</title>
        <authorList>
            <person name="Girinathan B.P."/>
            <person name="Dibenedetto N."/>
            <person name="Worley J.N."/>
            <person name="Peltier J."/>
            <person name="Arrieta-Ortiz M.L."/>
            <person name="Rupa Christinal Immanuel S."/>
            <person name="Lavin R."/>
            <person name="Delaney M.L."/>
            <person name="Cummins C."/>
            <person name="Hoffmann M."/>
            <person name="Luo Y."/>
            <person name="Gonzalez-Escalona N."/>
            <person name="Allard M."/>
            <person name="Onderdonk A.B."/>
            <person name="Gerber G.K."/>
            <person name="Sonenshein A.L."/>
            <person name="Baliga N."/>
            <person name="Dupuy B."/>
            <person name="Bry L."/>
        </authorList>
    </citation>
    <scope>NUCLEOTIDE SEQUENCE [LARGE SCALE GENOMIC DNA]</scope>
    <source>
        <strain evidence="6 7">DSM 599</strain>
    </source>
</reference>
<evidence type="ECO:0000256" key="2">
    <source>
        <dbReference type="ARBA" id="ARBA00022723"/>
    </source>
</evidence>
<dbReference type="Gene3D" id="3.20.20.370">
    <property type="entry name" value="Glycoside hydrolase/deacetylase"/>
    <property type="match status" value="1"/>
</dbReference>
<comment type="caution">
    <text evidence="6">The sequence shown here is derived from an EMBL/GenBank/DDBJ whole genome shotgun (WGS) entry which is preliminary data.</text>
</comment>
<organism evidence="6 7">
    <name type="scientific">Clostridium sardiniense</name>
    <name type="common">Clostridium absonum</name>
    <dbReference type="NCBI Taxonomy" id="29369"/>
    <lineage>
        <taxon>Bacteria</taxon>
        <taxon>Bacillati</taxon>
        <taxon>Bacillota</taxon>
        <taxon>Clostridia</taxon>
        <taxon>Eubacteriales</taxon>
        <taxon>Clostridiaceae</taxon>
        <taxon>Clostridium</taxon>
    </lineage>
</organism>
<comment type="cofactor">
    <cofactor evidence="1">
        <name>Mg(2+)</name>
        <dbReference type="ChEBI" id="CHEBI:18420"/>
    </cofactor>
</comment>
<accession>A0ABS7KZL9</accession>
<dbReference type="InterPro" id="IPR022948">
    <property type="entry name" value="COD_ChbG_bac"/>
</dbReference>
<dbReference type="InterPro" id="IPR006879">
    <property type="entry name" value="YdjC-like"/>
</dbReference>
<dbReference type="CDD" id="cd10803">
    <property type="entry name" value="YdjC_EF3048_like"/>
    <property type="match status" value="1"/>
</dbReference>
<dbReference type="InterPro" id="IPR011330">
    <property type="entry name" value="Glyco_hydro/deAcase_b/a-brl"/>
</dbReference>
<keyword evidence="3" id="KW-0378">Hydrolase</keyword>
<dbReference type="EMBL" id="JAIKTU010000009">
    <property type="protein sequence ID" value="MBY0756214.1"/>
    <property type="molecule type" value="Genomic_DNA"/>
</dbReference>
<dbReference type="Proteomes" id="UP001299068">
    <property type="component" value="Unassembled WGS sequence"/>
</dbReference>
<evidence type="ECO:0000256" key="5">
    <source>
        <dbReference type="ARBA" id="ARBA00023277"/>
    </source>
</evidence>